<sequence length="106" mass="12484">MPGMISKQPNGLYCRISTVVEAPTDWDMTKEELRALLVEHMSLDSSNQTIDDWLSRKEVDFEDTLLELGRLNMTCEEAREWLVSVGYEKVDEFMTERSYRWEEEAE</sequence>
<gene>
    <name evidence="1" type="ORF">NCTC10815_02880</name>
</gene>
<proteinExistence type="predicted"/>
<evidence type="ECO:0000313" key="1">
    <source>
        <dbReference type="EMBL" id="STY45500.1"/>
    </source>
</evidence>
<protein>
    <submittedName>
        <fullName evidence="1">Uncharacterized protein</fullName>
    </submittedName>
</protein>
<dbReference type="RefSeq" id="WP_115346346.1">
    <property type="nucleotide sequence ID" value="NZ_UGPG01000001.1"/>
</dbReference>
<dbReference type="Proteomes" id="UP000254879">
    <property type="component" value="Unassembled WGS sequence"/>
</dbReference>
<name>A0A378MGK4_LISGR</name>
<dbReference type="AlphaFoldDB" id="A0A378MGK4"/>
<organism evidence="1 2">
    <name type="scientific">Listeria grayi</name>
    <name type="common">Listeria murrayi</name>
    <dbReference type="NCBI Taxonomy" id="1641"/>
    <lineage>
        <taxon>Bacteria</taxon>
        <taxon>Bacillati</taxon>
        <taxon>Bacillota</taxon>
        <taxon>Bacilli</taxon>
        <taxon>Bacillales</taxon>
        <taxon>Listeriaceae</taxon>
        <taxon>Listeria</taxon>
    </lineage>
</organism>
<dbReference type="EMBL" id="UGPG01000001">
    <property type="protein sequence ID" value="STY45500.1"/>
    <property type="molecule type" value="Genomic_DNA"/>
</dbReference>
<accession>A0A378MGK4</accession>
<reference evidence="1 2" key="1">
    <citation type="submission" date="2018-06" db="EMBL/GenBank/DDBJ databases">
        <authorList>
            <consortium name="Pathogen Informatics"/>
            <person name="Doyle S."/>
        </authorList>
    </citation>
    <scope>NUCLEOTIDE SEQUENCE [LARGE SCALE GENOMIC DNA]</scope>
    <source>
        <strain evidence="2">NCTC 10815</strain>
    </source>
</reference>
<evidence type="ECO:0000313" key="2">
    <source>
        <dbReference type="Proteomes" id="UP000254879"/>
    </source>
</evidence>